<evidence type="ECO:0000259" key="7">
    <source>
        <dbReference type="Pfam" id="PF10568"/>
    </source>
</evidence>
<dbReference type="InterPro" id="IPR050931">
    <property type="entry name" value="Mito_Protein_Transport_Metaxin"/>
</dbReference>
<keyword evidence="6" id="KW-0472">Membrane</keyword>
<keyword evidence="5" id="KW-0496">Mitochondrion</keyword>
<dbReference type="Proteomes" id="UP000386466">
    <property type="component" value="Unassembled WGS sequence"/>
</dbReference>
<evidence type="ECO:0000313" key="9">
    <source>
        <dbReference type="Proteomes" id="UP000386466"/>
    </source>
</evidence>
<keyword evidence="2" id="KW-0813">Transport</keyword>
<feature type="domain" description="Mitochondrial outer membrane transport complex Sam37/metaxin N-terminal" evidence="7">
    <location>
        <begin position="23"/>
        <end position="76"/>
    </location>
</feature>
<dbReference type="CDD" id="cd03078">
    <property type="entry name" value="GST_N_Metaxin1_like"/>
    <property type="match status" value="1"/>
</dbReference>
<dbReference type="GO" id="GO:0007005">
    <property type="term" value="P:mitochondrion organization"/>
    <property type="evidence" value="ECO:0007669"/>
    <property type="project" value="TreeGrafter"/>
</dbReference>
<feature type="domain" description="Mitochondrial outer membrane transport complex Sam37/metaxin N-terminal" evidence="7">
    <location>
        <begin position="77"/>
        <end position="111"/>
    </location>
</feature>
<accession>A0A485N109</accession>
<evidence type="ECO:0000256" key="2">
    <source>
        <dbReference type="ARBA" id="ARBA00022448"/>
    </source>
</evidence>
<keyword evidence="4" id="KW-0653">Protein transport</keyword>
<keyword evidence="9" id="KW-1185">Reference proteome</keyword>
<reference evidence="8 9" key="1">
    <citation type="submission" date="2019-01" db="EMBL/GenBank/DDBJ databases">
        <authorList>
            <person name="Alioto T."/>
            <person name="Alioto T."/>
        </authorList>
    </citation>
    <scope>NUCLEOTIDE SEQUENCE [LARGE SCALE GENOMIC DNA]</scope>
</reference>
<evidence type="ECO:0000256" key="1">
    <source>
        <dbReference type="ARBA" id="ARBA00004294"/>
    </source>
</evidence>
<dbReference type="Pfam" id="PF10568">
    <property type="entry name" value="Tom37"/>
    <property type="match status" value="2"/>
</dbReference>
<protein>
    <submittedName>
        <fullName evidence="8">Metaxin-3-like</fullName>
    </submittedName>
</protein>
<proteinExistence type="predicted"/>
<gene>
    <name evidence="8" type="ORF">LYPA_23C003970</name>
</gene>
<organism evidence="8 9">
    <name type="scientific">Lynx pardinus</name>
    <name type="common">Iberian lynx</name>
    <name type="synonym">Felis pardina</name>
    <dbReference type="NCBI Taxonomy" id="191816"/>
    <lineage>
        <taxon>Eukaryota</taxon>
        <taxon>Metazoa</taxon>
        <taxon>Chordata</taxon>
        <taxon>Craniata</taxon>
        <taxon>Vertebrata</taxon>
        <taxon>Euteleostomi</taxon>
        <taxon>Mammalia</taxon>
        <taxon>Eutheria</taxon>
        <taxon>Laurasiatheria</taxon>
        <taxon>Carnivora</taxon>
        <taxon>Feliformia</taxon>
        <taxon>Felidae</taxon>
        <taxon>Felinae</taxon>
        <taxon>Lynx</taxon>
    </lineage>
</organism>
<dbReference type="PANTHER" id="PTHR12289">
    <property type="entry name" value="METAXIN RELATED"/>
    <property type="match status" value="1"/>
</dbReference>
<dbReference type="GO" id="GO:0001401">
    <property type="term" value="C:SAM complex"/>
    <property type="evidence" value="ECO:0007669"/>
    <property type="project" value="InterPro"/>
</dbReference>
<dbReference type="PANTHER" id="PTHR12289:SF30">
    <property type="entry name" value="METAXIN-3"/>
    <property type="match status" value="1"/>
</dbReference>
<dbReference type="GO" id="GO:0015031">
    <property type="term" value="P:protein transport"/>
    <property type="evidence" value="ECO:0007669"/>
    <property type="project" value="UniProtKB-KW"/>
</dbReference>
<evidence type="ECO:0000313" key="8">
    <source>
        <dbReference type="EMBL" id="VFV25726.1"/>
    </source>
</evidence>
<evidence type="ECO:0000256" key="5">
    <source>
        <dbReference type="ARBA" id="ARBA00023128"/>
    </source>
</evidence>
<keyword evidence="3" id="KW-1000">Mitochondrion outer membrane</keyword>
<evidence type="ECO:0000256" key="6">
    <source>
        <dbReference type="ARBA" id="ARBA00023136"/>
    </source>
</evidence>
<dbReference type="InterPro" id="IPR019564">
    <property type="entry name" value="Sam37/metaxin_N"/>
</dbReference>
<evidence type="ECO:0000256" key="3">
    <source>
        <dbReference type="ARBA" id="ARBA00022787"/>
    </source>
</evidence>
<dbReference type="EMBL" id="CAAGRJ010008017">
    <property type="protein sequence ID" value="VFV25726.1"/>
    <property type="molecule type" value="Genomic_DNA"/>
</dbReference>
<dbReference type="AlphaFoldDB" id="A0A485N109"/>
<comment type="subcellular location">
    <subcellularLocation>
        <location evidence="1">Mitochondrion outer membrane</location>
    </subcellularLocation>
</comment>
<evidence type="ECO:0000256" key="4">
    <source>
        <dbReference type="ARBA" id="ARBA00022927"/>
    </source>
</evidence>
<sequence>MAAPLELSCWGGGWGLPSVHSESLVVMAYAKFSGAPLKVNVIDNTWRGSRGDVPILTTEDNIVSQPAKILNFLRKQLHTFWVESDNYFAVTKPWFASRIPFPLSLILPGRMSKGALNRILLTKGEPPLYHLREVEAQVWLGLLSEQGPSRGGTRETAEMNILDACLEGLLEHLFYL</sequence>
<name>A0A485N109_LYNPA</name>